<proteinExistence type="predicted"/>
<evidence type="ECO:0000313" key="3">
    <source>
        <dbReference type="EMBL" id="QBZ82131.1"/>
    </source>
</evidence>
<gene>
    <name evidence="3" type="ORF">GHNINEIG_00155</name>
</gene>
<keyword evidence="4" id="KW-1185">Reference proteome</keyword>
<sequence length="205" mass="22830">MHYQVTDQETHLAKNPHHIFNINIIITHLFISMIILEIGSTVTLLVIPFLSSLVLAYIYFHGKKVQQKGSWFVSAHWALAWQRSKTLLISYGIALVMVLLYVLIDTLFPGGFSMNDFSAEGTQTNLGEIITIRFAALVIFLAVLITFLQTGISVYDAGKGIIDPKIEKVLSRNSDSNAEIGEGDDEVHHKGKKQLNSKETDNSDA</sequence>
<feature type="region of interest" description="Disordered" evidence="1">
    <location>
        <begin position="173"/>
        <end position="205"/>
    </location>
</feature>
<name>A0A4P7NWQ6_9GAMM</name>
<dbReference type="RefSeq" id="WP_135794887.1">
    <property type="nucleotide sequence ID" value="NZ_CP032096.1"/>
</dbReference>
<keyword evidence="2" id="KW-1133">Transmembrane helix</keyword>
<evidence type="ECO:0000313" key="4">
    <source>
        <dbReference type="Proteomes" id="UP000296201"/>
    </source>
</evidence>
<evidence type="ECO:0000256" key="1">
    <source>
        <dbReference type="SAM" id="MobiDB-lite"/>
    </source>
</evidence>
<protein>
    <submittedName>
        <fullName evidence="3">Uncharacterized protein</fullName>
    </submittedName>
</protein>
<dbReference type="Proteomes" id="UP000296201">
    <property type="component" value="Chromosome"/>
</dbReference>
<reference evidence="3 4" key="1">
    <citation type="submission" date="2018-08" db="EMBL/GenBank/DDBJ databases">
        <title>Horizontal acquisition of hydrogen conversion ability and other habitat adaptations in Hydrogenovibrio crunogenus strains.</title>
        <authorList>
            <person name="Gonnella G."/>
            <person name="Adam N."/>
            <person name="Perner M."/>
        </authorList>
    </citation>
    <scope>NUCLEOTIDE SEQUENCE [LARGE SCALE GENOMIC DNA]</scope>
    <source>
        <strain evidence="3 4">SP-41</strain>
    </source>
</reference>
<feature type="transmembrane region" description="Helical" evidence="2">
    <location>
        <begin position="88"/>
        <end position="112"/>
    </location>
</feature>
<dbReference type="AlphaFoldDB" id="A0A4P7NWQ6"/>
<accession>A0A4P7NWQ6</accession>
<keyword evidence="2" id="KW-0472">Membrane</keyword>
<dbReference type="OrthoDB" id="5762913at2"/>
<feature type="transmembrane region" description="Helical" evidence="2">
    <location>
        <begin position="132"/>
        <end position="155"/>
    </location>
</feature>
<evidence type="ECO:0000256" key="2">
    <source>
        <dbReference type="SAM" id="Phobius"/>
    </source>
</evidence>
<dbReference type="EMBL" id="CP032096">
    <property type="protein sequence ID" value="QBZ82131.1"/>
    <property type="molecule type" value="Genomic_DNA"/>
</dbReference>
<feature type="transmembrane region" description="Helical" evidence="2">
    <location>
        <begin position="20"/>
        <end position="36"/>
    </location>
</feature>
<feature type="compositionally biased region" description="Basic and acidic residues" evidence="1">
    <location>
        <begin position="196"/>
        <end position="205"/>
    </location>
</feature>
<feature type="transmembrane region" description="Helical" evidence="2">
    <location>
        <begin position="42"/>
        <end position="60"/>
    </location>
</feature>
<organism evidence="3 4">
    <name type="scientific">Hydrogenovibrio crunogenus</name>
    <dbReference type="NCBI Taxonomy" id="39765"/>
    <lineage>
        <taxon>Bacteria</taxon>
        <taxon>Pseudomonadati</taxon>
        <taxon>Pseudomonadota</taxon>
        <taxon>Gammaproteobacteria</taxon>
        <taxon>Thiotrichales</taxon>
        <taxon>Piscirickettsiaceae</taxon>
        <taxon>Hydrogenovibrio</taxon>
    </lineage>
</organism>
<keyword evidence="2" id="KW-0812">Transmembrane</keyword>